<evidence type="ECO:0000313" key="2">
    <source>
        <dbReference type="Proteomes" id="UP001596104"/>
    </source>
</evidence>
<dbReference type="Pfam" id="PF07409">
    <property type="entry name" value="GP46"/>
    <property type="match status" value="1"/>
</dbReference>
<keyword evidence="2" id="KW-1185">Reference proteome</keyword>
<organism evidence="1 2">
    <name type="scientific">Bosea vestrisii</name>
    <dbReference type="NCBI Taxonomy" id="151416"/>
    <lineage>
        <taxon>Bacteria</taxon>
        <taxon>Pseudomonadati</taxon>
        <taxon>Pseudomonadota</taxon>
        <taxon>Alphaproteobacteria</taxon>
        <taxon>Hyphomicrobiales</taxon>
        <taxon>Boseaceae</taxon>
        <taxon>Bosea</taxon>
    </lineage>
</organism>
<protein>
    <submittedName>
        <fullName evidence="1">Phage GP46 family protein</fullName>
    </submittedName>
</protein>
<dbReference type="RefSeq" id="WP_377006417.1">
    <property type="nucleotide sequence ID" value="NZ_JBHSLV010000007.1"/>
</dbReference>
<evidence type="ECO:0000313" key="1">
    <source>
        <dbReference type="EMBL" id="MFC5391614.1"/>
    </source>
</evidence>
<comment type="caution">
    <text evidence="1">The sequence shown here is derived from an EMBL/GenBank/DDBJ whole genome shotgun (WGS) entry which is preliminary data.</text>
</comment>
<sequence length="174" mass="18566">MARLIVDPLAPQGAGPDTVWDGERGDMAVAPLSEPGNPQGLLARNPLLTAIVLALESDARGARDPLDPYAYDVRGWPGDGFDVDRSRGEAPLGSTTWLAWRYATDDENAQRVADAALVALKPLQDQGALGTVDVSASADPANNRIRRFIHIHRPDGTVLYSGPYAGLWDALRAG</sequence>
<dbReference type="EMBL" id="JBHSLV010000007">
    <property type="protein sequence ID" value="MFC5391614.1"/>
    <property type="molecule type" value="Genomic_DNA"/>
</dbReference>
<dbReference type="Proteomes" id="UP001596104">
    <property type="component" value="Unassembled WGS sequence"/>
</dbReference>
<gene>
    <name evidence="1" type="ORF">ACFPPC_03045</name>
</gene>
<proteinExistence type="predicted"/>
<reference evidence="2" key="1">
    <citation type="journal article" date="2019" name="Int. J. Syst. Evol. Microbiol.">
        <title>The Global Catalogue of Microorganisms (GCM) 10K type strain sequencing project: providing services to taxonomists for standard genome sequencing and annotation.</title>
        <authorList>
            <consortium name="The Broad Institute Genomics Platform"/>
            <consortium name="The Broad Institute Genome Sequencing Center for Infectious Disease"/>
            <person name="Wu L."/>
            <person name="Ma J."/>
        </authorList>
    </citation>
    <scope>NUCLEOTIDE SEQUENCE [LARGE SCALE GENOMIC DNA]</scope>
    <source>
        <strain evidence="2">CGMCC 1.16326</strain>
    </source>
</reference>
<dbReference type="InterPro" id="IPR010877">
    <property type="entry name" value="Phage_Mu_Gp46"/>
</dbReference>
<name>A0ABW0H6R3_9HYPH</name>
<accession>A0ABW0H6R3</accession>